<reference evidence="2 3" key="1">
    <citation type="submission" date="2016-10" db="EMBL/GenBank/DDBJ databases">
        <authorList>
            <person name="de Groot N.N."/>
        </authorList>
    </citation>
    <scope>NUCLEOTIDE SEQUENCE [LARGE SCALE GENOMIC DNA]</scope>
    <source>
        <strain evidence="2 3">DSM 16619</strain>
    </source>
</reference>
<keyword evidence="3" id="KW-1185">Reference proteome</keyword>
<protein>
    <recommendedName>
        <fullName evidence="4">Secreted protein</fullName>
    </recommendedName>
</protein>
<evidence type="ECO:0000313" key="3">
    <source>
        <dbReference type="Proteomes" id="UP000198781"/>
    </source>
</evidence>
<evidence type="ECO:0008006" key="4">
    <source>
        <dbReference type="Google" id="ProtNLM"/>
    </source>
</evidence>
<accession>A0A1G6YQS4</accession>
<dbReference type="STRING" id="187868.SAMN05192589_110138"/>
<evidence type="ECO:0000256" key="1">
    <source>
        <dbReference type="SAM" id="SignalP"/>
    </source>
</evidence>
<keyword evidence="1" id="KW-0732">Signal</keyword>
<feature type="chain" id="PRO_5011678005" description="Secreted protein" evidence="1">
    <location>
        <begin position="21"/>
        <end position="228"/>
    </location>
</feature>
<dbReference type="AlphaFoldDB" id="A0A1G6YQS4"/>
<sequence>MHRASALACVATLLAGHAMAGPSPAPTPREVVACDIAFQLPGYLRVTSPKRSVNADGVPHCEFQILRADRNASRPGCLDDSEGEIPAGRRCAWKLETNLPAPRVIVAKTRFLMERKETGTFAFADGRWSLTQGHEKGEQPIQQGDFFGYPSLTTETGYPAYWVRIRPKKNAENDRYAGSGGTRIVLLQLSETLAVYMEPPPPDVENGADCDIFCSSLAPAEAVPKSKR</sequence>
<dbReference type="EMBL" id="FMZC01000010">
    <property type="protein sequence ID" value="SDD92844.1"/>
    <property type="molecule type" value="Genomic_DNA"/>
</dbReference>
<dbReference type="Proteomes" id="UP000198781">
    <property type="component" value="Unassembled WGS sequence"/>
</dbReference>
<dbReference type="RefSeq" id="WP_092744731.1">
    <property type="nucleotide sequence ID" value="NZ_FMZC01000010.1"/>
</dbReference>
<evidence type="ECO:0000313" key="2">
    <source>
        <dbReference type="EMBL" id="SDD92844.1"/>
    </source>
</evidence>
<name>A0A1G6YQS4_9BURK</name>
<gene>
    <name evidence="2" type="ORF">SAMN05192589_110138</name>
</gene>
<feature type="signal peptide" evidence="1">
    <location>
        <begin position="1"/>
        <end position="20"/>
    </location>
</feature>
<proteinExistence type="predicted"/>
<dbReference type="OrthoDB" id="9873634at2"/>
<organism evidence="2 3">
    <name type="scientific">Paracidovorax valerianellae</name>
    <dbReference type="NCBI Taxonomy" id="187868"/>
    <lineage>
        <taxon>Bacteria</taxon>
        <taxon>Pseudomonadati</taxon>
        <taxon>Pseudomonadota</taxon>
        <taxon>Betaproteobacteria</taxon>
        <taxon>Burkholderiales</taxon>
        <taxon>Comamonadaceae</taxon>
        <taxon>Paracidovorax</taxon>
    </lineage>
</organism>